<accession>A0A5M9MV44</accession>
<feature type="domain" description="Rhodopsin" evidence="7">
    <location>
        <begin position="29"/>
        <end position="266"/>
    </location>
</feature>
<evidence type="ECO:0000256" key="5">
    <source>
        <dbReference type="ARBA" id="ARBA00038359"/>
    </source>
</evidence>
<dbReference type="Proteomes" id="UP000324241">
    <property type="component" value="Unassembled WGS sequence"/>
</dbReference>
<feature type="transmembrane region" description="Helical" evidence="6">
    <location>
        <begin position="203"/>
        <end position="223"/>
    </location>
</feature>
<dbReference type="InterPro" id="IPR052337">
    <property type="entry name" value="SAT4-like"/>
</dbReference>
<feature type="transmembrane region" description="Helical" evidence="6">
    <location>
        <begin position="12"/>
        <end position="34"/>
    </location>
</feature>
<feature type="transmembrane region" description="Helical" evidence="6">
    <location>
        <begin position="95"/>
        <end position="111"/>
    </location>
</feature>
<feature type="transmembrane region" description="Helical" evidence="6">
    <location>
        <begin position="123"/>
        <end position="145"/>
    </location>
</feature>
<dbReference type="OrthoDB" id="10017208at2759"/>
<evidence type="ECO:0000259" key="7">
    <source>
        <dbReference type="Pfam" id="PF20684"/>
    </source>
</evidence>
<organism evidence="8 9">
    <name type="scientific">Aspergillus tanneri</name>
    <dbReference type="NCBI Taxonomy" id="1220188"/>
    <lineage>
        <taxon>Eukaryota</taxon>
        <taxon>Fungi</taxon>
        <taxon>Dikarya</taxon>
        <taxon>Ascomycota</taxon>
        <taxon>Pezizomycotina</taxon>
        <taxon>Eurotiomycetes</taxon>
        <taxon>Eurotiomycetidae</taxon>
        <taxon>Eurotiales</taxon>
        <taxon>Aspergillaceae</taxon>
        <taxon>Aspergillus</taxon>
        <taxon>Aspergillus subgen. Circumdati</taxon>
    </lineage>
</organism>
<comment type="similarity">
    <text evidence="5">Belongs to the SAT4 family.</text>
</comment>
<dbReference type="VEuPathDB" id="FungiDB:EYZ11_005533"/>
<evidence type="ECO:0000256" key="1">
    <source>
        <dbReference type="ARBA" id="ARBA00004141"/>
    </source>
</evidence>
<dbReference type="AlphaFoldDB" id="A0A5M9MV44"/>
<evidence type="ECO:0000313" key="8">
    <source>
        <dbReference type="EMBL" id="KAA8649264.1"/>
    </source>
</evidence>
<dbReference type="Pfam" id="PF20684">
    <property type="entry name" value="Fung_rhodopsin"/>
    <property type="match status" value="1"/>
</dbReference>
<gene>
    <name evidence="8" type="ORF">ATNIH1004_005164</name>
</gene>
<evidence type="ECO:0000256" key="3">
    <source>
        <dbReference type="ARBA" id="ARBA00022989"/>
    </source>
</evidence>
<sequence length="537" mass="60156">MAIRNEYWGNVVTIVPAIGAGIATIVYILRLVACRTATVGWRLEELLMGIGLVLSYGATTFVIYTAFNGVGVPGDKLPQDERIRLQFGSWMIQKFWPPSMAFVKVSILVLLRRLLGTLRPVRIAITCLIIFTVMWAFTELMGNIFQCSPVQYYYDTRLNGHCMAGQTKLFQTSACLSLVEDIIILLLPMPVVWRLNMTVQQKLTLTFVFSLGALVCIFSLLRVIEFNHFHTNDLAASSAKESIWTALELDVAIICGCLPVLKPLISGFLGRVKGQTTRSSRTPRYMHSASQNPDGFHKISDPHGLSANKKVVVSTNAPGRCSSDVELRGITVHTAIEQDVESRSLKLDNRIFDIVKKQGNGSPISLGKSNNLEEYVIISVMGDANKPSILCIARVERNATLDKLEFRGRGWHFWCWANEERFVGRLIVDMECCGKKVYVLSEELDQVLWELHDLHGHFAARITLVSFDFETTLYLKILWCMHCLTSIKVYNPQKGLDAYLGFVAGDSGFTTWNEGNQVFLGTIKESVMSNVKATHKN</sequence>
<protein>
    <recommendedName>
        <fullName evidence="7">Rhodopsin domain-containing protein</fullName>
    </recommendedName>
</protein>
<dbReference type="PANTHER" id="PTHR33048">
    <property type="entry name" value="PTH11-LIKE INTEGRAL MEMBRANE PROTEIN (AFU_ORTHOLOGUE AFUA_5G11245)"/>
    <property type="match status" value="1"/>
</dbReference>
<dbReference type="GeneID" id="54327866"/>
<dbReference type="PANTHER" id="PTHR33048:SF47">
    <property type="entry name" value="INTEGRAL MEMBRANE PROTEIN-RELATED"/>
    <property type="match status" value="1"/>
</dbReference>
<keyword evidence="2 6" id="KW-0812">Transmembrane</keyword>
<evidence type="ECO:0000256" key="4">
    <source>
        <dbReference type="ARBA" id="ARBA00023136"/>
    </source>
</evidence>
<dbReference type="RefSeq" id="XP_033428625.1">
    <property type="nucleotide sequence ID" value="XM_033569819.1"/>
</dbReference>
<evidence type="ECO:0000256" key="6">
    <source>
        <dbReference type="SAM" id="Phobius"/>
    </source>
</evidence>
<feature type="transmembrane region" description="Helical" evidence="6">
    <location>
        <begin position="46"/>
        <end position="67"/>
    </location>
</feature>
<keyword evidence="3 6" id="KW-1133">Transmembrane helix</keyword>
<keyword evidence="4 6" id="KW-0472">Membrane</keyword>
<evidence type="ECO:0000313" key="9">
    <source>
        <dbReference type="Proteomes" id="UP000324241"/>
    </source>
</evidence>
<comment type="caution">
    <text evidence="8">The sequence shown here is derived from an EMBL/GenBank/DDBJ whole genome shotgun (WGS) entry which is preliminary data.</text>
</comment>
<reference evidence="8 9" key="1">
    <citation type="submission" date="2019-08" db="EMBL/GenBank/DDBJ databases">
        <title>The genome sequence of a newly discovered highly antifungal drug resistant Aspergillus species, Aspergillus tanneri NIH 1004.</title>
        <authorList>
            <person name="Mounaud S."/>
            <person name="Singh I."/>
            <person name="Joardar V."/>
            <person name="Pakala S."/>
            <person name="Pakala S."/>
            <person name="Venepally P."/>
            <person name="Chung J.K."/>
            <person name="Losada L."/>
            <person name="Nierman W.C."/>
        </authorList>
    </citation>
    <scope>NUCLEOTIDE SEQUENCE [LARGE SCALE GENOMIC DNA]</scope>
    <source>
        <strain evidence="8 9">NIH1004</strain>
    </source>
</reference>
<dbReference type="InterPro" id="IPR049326">
    <property type="entry name" value="Rhodopsin_dom_fungi"/>
</dbReference>
<evidence type="ECO:0000256" key="2">
    <source>
        <dbReference type="ARBA" id="ARBA00022692"/>
    </source>
</evidence>
<dbReference type="EMBL" id="QUQM01000003">
    <property type="protein sequence ID" value="KAA8649264.1"/>
    <property type="molecule type" value="Genomic_DNA"/>
</dbReference>
<proteinExistence type="inferred from homology"/>
<comment type="subcellular location">
    <subcellularLocation>
        <location evidence="1">Membrane</location>
        <topology evidence="1">Multi-pass membrane protein</topology>
    </subcellularLocation>
</comment>
<name>A0A5M9MV44_9EURO</name>
<dbReference type="GO" id="GO:0016020">
    <property type="term" value="C:membrane"/>
    <property type="evidence" value="ECO:0007669"/>
    <property type="project" value="UniProtKB-SubCell"/>
</dbReference>
<feature type="transmembrane region" description="Helical" evidence="6">
    <location>
        <begin position="169"/>
        <end position="191"/>
    </location>
</feature>